<accession>I0R5M0</accession>
<dbReference type="InterPro" id="IPR050490">
    <property type="entry name" value="Bact_solute-bd_prot1"/>
</dbReference>
<keyword evidence="3" id="KW-0472">Membrane</keyword>
<dbReference type="EMBL" id="AJGH01000106">
    <property type="protein sequence ID" value="EIC94978.1"/>
    <property type="molecule type" value="Genomic_DNA"/>
</dbReference>
<keyword evidence="1" id="KW-1003">Cell membrane</keyword>
<dbReference type="AlphaFoldDB" id="I0R5M0"/>
<dbReference type="eggNOG" id="COG1653">
    <property type="taxonomic scope" value="Bacteria"/>
</dbReference>
<gene>
    <name evidence="6" type="ORF">HMPREF9970_0270</name>
</gene>
<keyword evidence="5" id="KW-0449">Lipoprotein</keyword>
<dbReference type="InterPro" id="IPR006059">
    <property type="entry name" value="SBP"/>
</dbReference>
<evidence type="ECO:0000256" key="1">
    <source>
        <dbReference type="ARBA" id="ARBA00022475"/>
    </source>
</evidence>
<evidence type="ECO:0000313" key="6">
    <source>
        <dbReference type="EMBL" id="EIC94978.1"/>
    </source>
</evidence>
<proteinExistence type="predicted"/>
<evidence type="ECO:0000256" key="3">
    <source>
        <dbReference type="ARBA" id="ARBA00023136"/>
    </source>
</evidence>
<dbReference type="PATRIC" id="fig|1095750.3.peg.2223"/>
<reference evidence="6 7" key="1">
    <citation type="submission" date="2012-03" db="EMBL/GenBank/DDBJ databases">
        <authorList>
            <person name="Durkin A.S."/>
            <person name="McCorrison J."/>
            <person name="Torralba M."/>
            <person name="Gillis M."/>
            <person name="Methe B."/>
            <person name="Sutton G."/>
            <person name="Nelson K.E."/>
        </authorList>
    </citation>
    <scope>NUCLEOTIDE SEQUENCE [LARGE SCALE GENOMIC DNA]</scope>
    <source>
        <strain evidence="6 7">F0468</strain>
    </source>
</reference>
<dbReference type="Pfam" id="PF01547">
    <property type="entry name" value="SBP_bac_1"/>
    <property type="match status" value="1"/>
</dbReference>
<name>I0R5M0_9FIRM</name>
<keyword evidence="4" id="KW-0564">Palmitate</keyword>
<dbReference type="OrthoDB" id="2491264at2"/>
<organism evidence="6 7">
    <name type="scientific">Lachnoanaerobaculum saburreum F0468</name>
    <dbReference type="NCBI Taxonomy" id="1095750"/>
    <lineage>
        <taxon>Bacteria</taxon>
        <taxon>Bacillati</taxon>
        <taxon>Bacillota</taxon>
        <taxon>Clostridia</taxon>
        <taxon>Lachnospirales</taxon>
        <taxon>Lachnospiraceae</taxon>
        <taxon>Lachnoanaerobaculum</taxon>
    </lineage>
</organism>
<protein>
    <submittedName>
        <fullName evidence="6">ABC transporter, solute-binding protein</fullName>
    </submittedName>
</protein>
<dbReference type="RefSeq" id="WP_008754724.1">
    <property type="nucleotide sequence ID" value="NZ_AJGH01000106.1"/>
</dbReference>
<sequence>MIKKIYKKVFIFTVVATVIFTTTGCGELFFGYNRADTKQALDESYTFPLKEKETITGLISYPTASEPDPNKRAIFERLEQKTNVHVDWTAIPSDQWGDKIALQMVNYKTLQDFVFSGGFSDSNLLKYADQGVIIPLEDYIEKDMPNLKKVFEKYPEYKTMVTATDGHIYSLPWIEQLGEGKTAIQTVGGMSYINKKWLDFLKLEVPTDIESFENVLQQFKDHASEIQAEFNIEGSIIPMSCIVNNGDQDPAILINGFGEGYGDADKDRHIAVTEDKKVISAATQEGYKEGIKWLHKLYAKGLIDPECFTQEWSTYVSKGKSGRYGVCFTWDIANIDNLKDWVPLPALTADIRNITPQNGSFTSGFDRGRCVVTALAKHPALVCSWLDQMYAPIQSPQNNWGTYGEKDKFNIFVMSTNSKGEPMLKHAPLGDVSPVEVREAQSVGGPLAILNEYYNVYVTVPDDAQYRLDWIKDIYTPDMNTKYVYPNVFMSQKDTEEISNLLADIKAEINTKKSDWIMNGMSDEDWNEYIKKLDAYGLQRFLEIYQSYLDKYFEALGQ</sequence>
<dbReference type="Gene3D" id="3.40.190.10">
    <property type="entry name" value="Periplasmic binding protein-like II"/>
    <property type="match status" value="2"/>
</dbReference>
<evidence type="ECO:0000256" key="5">
    <source>
        <dbReference type="ARBA" id="ARBA00023288"/>
    </source>
</evidence>
<dbReference type="PANTHER" id="PTHR43649:SF33">
    <property type="entry name" value="POLYGALACTURONAN_RHAMNOGALACTURONAN-BINDING PROTEIN YTCQ"/>
    <property type="match status" value="1"/>
</dbReference>
<evidence type="ECO:0000256" key="4">
    <source>
        <dbReference type="ARBA" id="ARBA00023139"/>
    </source>
</evidence>
<evidence type="ECO:0000313" key="7">
    <source>
        <dbReference type="Proteomes" id="UP000005039"/>
    </source>
</evidence>
<dbReference type="Proteomes" id="UP000005039">
    <property type="component" value="Unassembled WGS sequence"/>
</dbReference>
<dbReference type="SUPFAM" id="SSF53850">
    <property type="entry name" value="Periplasmic binding protein-like II"/>
    <property type="match status" value="1"/>
</dbReference>
<keyword evidence="7" id="KW-1185">Reference proteome</keyword>
<dbReference type="PANTHER" id="PTHR43649">
    <property type="entry name" value="ARABINOSE-BINDING PROTEIN-RELATED"/>
    <property type="match status" value="1"/>
</dbReference>
<keyword evidence="2" id="KW-0732">Signal</keyword>
<dbReference type="PROSITE" id="PS51257">
    <property type="entry name" value="PROKAR_LIPOPROTEIN"/>
    <property type="match status" value="1"/>
</dbReference>
<comment type="caution">
    <text evidence="6">The sequence shown here is derived from an EMBL/GenBank/DDBJ whole genome shotgun (WGS) entry which is preliminary data.</text>
</comment>
<evidence type="ECO:0000256" key="2">
    <source>
        <dbReference type="ARBA" id="ARBA00022729"/>
    </source>
</evidence>